<dbReference type="CDD" id="cd00279">
    <property type="entry name" value="YlxR"/>
    <property type="match status" value="1"/>
</dbReference>
<dbReference type="SUPFAM" id="SSF64376">
    <property type="entry name" value="YlxR-like"/>
    <property type="match status" value="1"/>
</dbReference>
<evidence type="ECO:0000259" key="1">
    <source>
        <dbReference type="Pfam" id="PF04296"/>
    </source>
</evidence>
<feature type="domain" description="YlxR" evidence="1">
    <location>
        <begin position="12"/>
        <end position="85"/>
    </location>
</feature>
<dbReference type="Gene3D" id="3.30.1230.10">
    <property type="entry name" value="YlxR-like"/>
    <property type="match status" value="1"/>
</dbReference>
<dbReference type="PANTHER" id="PTHR34215">
    <property type="entry name" value="BLL0784 PROTEIN"/>
    <property type="match status" value="1"/>
</dbReference>
<dbReference type="InterPro" id="IPR035931">
    <property type="entry name" value="YlxR-like_sf"/>
</dbReference>
<name>K1SJI8_9ZZZZ</name>
<dbReference type="InterPro" id="IPR037465">
    <property type="entry name" value="YlxR"/>
</dbReference>
<evidence type="ECO:0000313" key="2">
    <source>
        <dbReference type="EMBL" id="EKC60812.1"/>
    </source>
</evidence>
<organism evidence="2">
    <name type="scientific">human gut metagenome</name>
    <dbReference type="NCBI Taxonomy" id="408170"/>
    <lineage>
        <taxon>unclassified sequences</taxon>
        <taxon>metagenomes</taxon>
        <taxon>organismal metagenomes</taxon>
    </lineage>
</organism>
<sequence>MQQKPQKKVPVRRCVGCNTQKPKKELVRIVRSPEGEVSVDLTGKRSGRGAYLCPSAACLAKARKAKRLEHAFGVPVPDEVFERLTEEMACAEQAVKEAMPRGE</sequence>
<dbReference type="NCBIfam" id="NF047356">
    <property type="entry name" value="RNA_bind_RnpM"/>
    <property type="match status" value="1"/>
</dbReference>
<accession>K1SJI8</accession>
<gene>
    <name evidence="2" type="ORF">LEA_12675</name>
</gene>
<reference evidence="2" key="1">
    <citation type="journal article" date="2013" name="Environ. Microbiol.">
        <title>Microbiota from the distal guts of lean and obese adolescents exhibit partial functional redundancy besides clear differences in community structure.</title>
        <authorList>
            <person name="Ferrer M."/>
            <person name="Ruiz A."/>
            <person name="Lanza F."/>
            <person name="Haange S.B."/>
            <person name="Oberbach A."/>
            <person name="Till H."/>
            <person name="Bargiela R."/>
            <person name="Campoy C."/>
            <person name="Segura M.T."/>
            <person name="Richter M."/>
            <person name="von Bergen M."/>
            <person name="Seifert J."/>
            <person name="Suarez A."/>
        </authorList>
    </citation>
    <scope>NUCLEOTIDE SEQUENCE</scope>
</reference>
<comment type="caution">
    <text evidence="2">The sequence shown here is derived from an EMBL/GenBank/DDBJ whole genome shotgun (WGS) entry which is preliminary data.</text>
</comment>
<dbReference type="AlphaFoldDB" id="K1SJI8"/>
<dbReference type="Pfam" id="PF04296">
    <property type="entry name" value="YlxR"/>
    <property type="match status" value="1"/>
</dbReference>
<dbReference type="PANTHER" id="PTHR34215:SF1">
    <property type="entry name" value="YLXR DOMAIN-CONTAINING PROTEIN"/>
    <property type="match status" value="1"/>
</dbReference>
<dbReference type="InterPro" id="IPR007393">
    <property type="entry name" value="YlxR_dom"/>
</dbReference>
<proteinExistence type="predicted"/>
<dbReference type="EMBL" id="AJWY01008580">
    <property type="protein sequence ID" value="EKC60812.1"/>
    <property type="molecule type" value="Genomic_DNA"/>
</dbReference>
<protein>
    <submittedName>
        <fullName evidence="2">Protein containing DUF448</fullName>
    </submittedName>
</protein>